<feature type="domain" description="DUF4369" evidence="1">
    <location>
        <begin position="26"/>
        <end position="117"/>
    </location>
</feature>
<dbReference type="Pfam" id="PF14289">
    <property type="entry name" value="DUF4369"/>
    <property type="match status" value="1"/>
</dbReference>
<dbReference type="AlphaFoldDB" id="A0A6G1TWP6"/>
<evidence type="ECO:0000313" key="3">
    <source>
        <dbReference type="Proteomes" id="UP000480425"/>
    </source>
</evidence>
<dbReference type="InterPro" id="IPR036249">
    <property type="entry name" value="Thioredoxin-like_sf"/>
</dbReference>
<evidence type="ECO:0000259" key="1">
    <source>
        <dbReference type="Pfam" id="PF14289"/>
    </source>
</evidence>
<sequence length="335" mass="38091">MKKFAYIIYFISVLILTSCGARSGYFQIEGKFLHMNQGEFYVYSPDGGFEGMDTIKVQGGRFSFEKPCKENYTIMIIFPNFSEQPIFAESGKSVDIKADASHLKEMEVKGTKTNELMTKFRQSILNDTPPQEKKHAEDFIKANTKSVVSLYLIRKYFFANSSPDYDKALSLLALLEKEQGKNPLFGKMKTWATDTKNSSVGKQLPTFTAYDLNGKMVSSADLSSAPVAVIYTWASYNYDSQELQRELKRRQKKANGRLKLMGFCLDASKYECKQNIKRDSITSPTICNGEMMEDKTLNKLGLKSLPNIILLQNGKIIARGMKRQELYNKLDELLK</sequence>
<proteinExistence type="predicted"/>
<dbReference type="RefSeq" id="WP_153122018.1">
    <property type="nucleotide sequence ID" value="NZ_VZCB01000014.1"/>
</dbReference>
<gene>
    <name evidence="2" type="ORF">F7D73_01775</name>
</gene>
<dbReference type="EMBL" id="VZCB01000014">
    <property type="protein sequence ID" value="MQN79713.1"/>
    <property type="molecule type" value="Genomic_DNA"/>
</dbReference>
<comment type="caution">
    <text evidence="2">The sequence shown here is derived from an EMBL/GenBank/DDBJ whole genome shotgun (WGS) entry which is preliminary data.</text>
</comment>
<dbReference type="PROSITE" id="PS51257">
    <property type="entry name" value="PROKAR_LIPOPROTEIN"/>
    <property type="match status" value="1"/>
</dbReference>
<dbReference type="InterPro" id="IPR025380">
    <property type="entry name" value="DUF4369"/>
</dbReference>
<dbReference type="OrthoDB" id="637389at2"/>
<evidence type="ECO:0000313" key="2">
    <source>
        <dbReference type="EMBL" id="MQN79713.1"/>
    </source>
</evidence>
<protein>
    <submittedName>
        <fullName evidence="2">DUF4369 domain-containing protein</fullName>
    </submittedName>
</protein>
<reference evidence="2 3" key="1">
    <citation type="submission" date="2019-09" db="EMBL/GenBank/DDBJ databases">
        <title>Distinct polysaccharide growth profiles of human intestinal Prevotella copri isolates.</title>
        <authorList>
            <person name="Fehlner-Peach H."/>
            <person name="Magnabosco C."/>
            <person name="Raghavan V."/>
            <person name="Scher J.U."/>
            <person name="Tett A."/>
            <person name="Cox L.M."/>
            <person name="Gottsegen C."/>
            <person name="Watters A."/>
            <person name="Wiltshire- Gordon J.D."/>
            <person name="Segata N."/>
            <person name="Bonneau R."/>
            <person name="Littman D.R."/>
        </authorList>
    </citation>
    <scope>NUCLEOTIDE SEQUENCE [LARGE SCALE GENOMIC DNA]</scope>
    <source>
        <strain evidence="3">iA622</strain>
    </source>
</reference>
<dbReference type="Gene3D" id="3.40.30.10">
    <property type="entry name" value="Glutaredoxin"/>
    <property type="match status" value="1"/>
</dbReference>
<accession>A0A6G1TWP6</accession>
<dbReference type="SUPFAM" id="SSF52833">
    <property type="entry name" value="Thioredoxin-like"/>
    <property type="match status" value="1"/>
</dbReference>
<name>A0A6G1TWP6_9BACT</name>
<organism evidence="2 3">
    <name type="scientific">Segatella copri</name>
    <dbReference type="NCBI Taxonomy" id="165179"/>
    <lineage>
        <taxon>Bacteria</taxon>
        <taxon>Pseudomonadati</taxon>
        <taxon>Bacteroidota</taxon>
        <taxon>Bacteroidia</taxon>
        <taxon>Bacteroidales</taxon>
        <taxon>Prevotellaceae</taxon>
        <taxon>Segatella</taxon>
    </lineage>
</organism>
<dbReference type="Proteomes" id="UP000480425">
    <property type="component" value="Unassembled WGS sequence"/>
</dbReference>